<protein>
    <submittedName>
        <fullName evidence="1">Uncharacterized protein</fullName>
    </submittedName>
</protein>
<evidence type="ECO:0000313" key="2">
    <source>
        <dbReference type="Proteomes" id="UP001055879"/>
    </source>
</evidence>
<reference evidence="2" key="1">
    <citation type="journal article" date="2022" name="Mol. Ecol. Resour.">
        <title>The genomes of chicory, endive, great burdock and yacon provide insights into Asteraceae palaeo-polyploidization history and plant inulin production.</title>
        <authorList>
            <person name="Fan W."/>
            <person name="Wang S."/>
            <person name="Wang H."/>
            <person name="Wang A."/>
            <person name="Jiang F."/>
            <person name="Liu H."/>
            <person name="Zhao H."/>
            <person name="Xu D."/>
            <person name="Zhang Y."/>
        </authorList>
    </citation>
    <scope>NUCLEOTIDE SEQUENCE [LARGE SCALE GENOMIC DNA]</scope>
    <source>
        <strain evidence="2">cv. Niubang</strain>
    </source>
</reference>
<evidence type="ECO:0000313" key="1">
    <source>
        <dbReference type="EMBL" id="KAI3665734.1"/>
    </source>
</evidence>
<sequence length="99" mass="10850">MSSTQDTLLESRLGLFSASKLIKQNLEADVADSVCKQRILLQGRLGRSNCEQEILTRSYKESFLQGQGDIGTNYEEALSNSGQESVRGTLETKGGYLST</sequence>
<reference evidence="1 2" key="2">
    <citation type="journal article" date="2022" name="Mol. Ecol. Resour.">
        <title>The genomes of chicory, endive, great burdock and yacon provide insights into Asteraceae paleo-polyploidization history and plant inulin production.</title>
        <authorList>
            <person name="Fan W."/>
            <person name="Wang S."/>
            <person name="Wang H."/>
            <person name="Wang A."/>
            <person name="Jiang F."/>
            <person name="Liu H."/>
            <person name="Zhao H."/>
            <person name="Xu D."/>
            <person name="Zhang Y."/>
        </authorList>
    </citation>
    <scope>NUCLEOTIDE SEQUENCE [LARGE SCALE GENOMIC DNA]</scope>
    <source>
        <strain evidence="2">cv. Niubang</strain>
    </source>
</reference>
<dbReference type="Proteomes" id="UP001055879">
    <property type="component" value="Linkage Group LG18"/>
</dbReference>
<accession>A0ACB8XFX3</accession>
<gene>
    <name evidence="1" type="ORF">L6452_44364</name>
</gene>
<proteinExistence type="predicted"/>
<keyword evidence="2" id="KW-1185">Reference proteome</keyword>
<organism evidence="1 2">
    <name type="scientific">Arctium lappa</name>
    <name type="common">Greater burdock</name>
    <name type="synonym">Lappa major</name>
    <dbReference type="NCBI Taxonomy" id="4217"/>
    <lineage>
        <taxon>Eukaryota</taxon>
        <taxon>Viridiplantae</taxon>
        <taxon>Streptophyta</taxon>
        <taxon>Embryophyta</taxon>
        <taxon>Tracheophyta</taxon>
        <taxon>Spermatophyta</taxon>
        <taxon>Magnoliopsida</taxon>
        <taxon>eudicotyledons</taxon>
        <taxon>Gunneridae</taxon>
        <taxon>Pentapetalae</taxon>
        <taxon>asterids</taxon>
        <taxon>campanulids</taxon>
        <taxon>Asterales</taxon>
        <taxon>Asteraceae</taxon>
        <taxon>Carduoideae</taxon>
        <taxon>Cardueae</taxon>
        <taxon>Arctiinae</taxon>
        <taxon>Arctium</taxon>
    </lineage>
</organism>
<dbReference type="EMBL" id="CM042064">
    <property type="protein sequence ID" value="KAI3665734.1"/>
    <property type="molecule type" value="Genomic_DNA"/>
</dbReference>
<name>A0ACB8XFX3_ARCLA</name>
<comment type="caution">
    <text evidence="1">The sequence shown here is derived from an EMBL/GenBank/DDBJ whole genome shotgun (WGS) entry which is preliminary data.</text>
</comment>